<evidence type="ECO:0000313" key="2">
    <source>
        <dbReference type="EMBL" id="TGJ77271.1"/>
    </source>
</evidence>
<dbReference type="GO" id="GO:0016787">
    <property type="term" value="F:hydrolase activity"/>
    <property type="evidence" value="ECO:0007669"/>
    <property type="project" value="UniProtKB-KW"/>
</dbReference>
<dbReference type="InterPro" id="IPR036705">
    <property type="entry name" value="Ribosyl_crysJ1_sf"/>
</dbReference>
<protein>
    <submittedName>
        <fullName evidence="2">ADP-ribosylglycohydrolase</fullName>
    </submittedName>
</protein>
<dbReference type="OrthoDB" id="9761704at2"/>
<dbReference type="InterPro" id="IPR005502">
    <property type="entry name" value="Ribosyl_crysJ1"/>
</dbReference>
<accession>A0A4Z0YDE2</accession>
<gene>
    <name evidence="2" type="ORF">CAGA_06400</name>
</gene>
<proteinExistence type="predicted"/>
<evidence type="ECO:0000313" key="3">
    <source>
        <dbReference type="Proteomes" id="UP000297714"/>
    </source>
</evidence>
<dbReference type="InterPro" id="IPR050792">
    <property type="entry name" value="ADP-ribosylglycohydrolase"/>
</dbReference>
<evidence type="ECO:0000256" key="1">
    <source>
        <dbReference type="PIRSR" id="PIRSR605502-1"/>
    </source>
</evidence>
<feature type="binding site" evidence="1">
    <location>
        <position position="405"/>
    </location>
    <ligand>
        <name>Mg(2+)</name>
        <dbReference type="ChEBI" id="CHEBI:18420"/>
        <label>1</label>
    </ligand>
</feature>
<keyword evidence="3" id="KW-1185">Reference proteome</keyword>
<comment type="cofactor">
    <cofactor evidence="1">
        <name>Mg(2+)</name>
        <dbReference type="ChEBI" id="CHEBI:18420"/>
    </cofactor>
    <text evidence="1">Binds 2 magnesium ions per subunit.</text>
</comment>
<keyword evidence="1" id="KW-0460">Magnesium</keyword>
<dbReference type="AlphaFoldDB" id="A0A4Z0YDE2"/>
<dbReference type="Pfam" id="PF03747">
    <property type="entry name" value="ADP_ribosyl_GH"/>
    <property type="match status" value="1"/>
</dbReference>
<reference evidence="2 3" key="1">
    <citation type="submission" date="2019-04" db="EMBL/GenBank/DDBJ databases">
        <authorList>
            <person name="Poehlein A."/>
            <person name="Bengelsdorf F.R."/>
            <person name="Duerre P."/>
            <person name="Daniel R."/>
        </authorList>
    </citation>
    <scope>NUCLEOTIDE SEQUENCE [LARGE SCALE GENOMIC DNA]</scope>
    <source>
        <strain evidence="2 3">BS-1</strain>
    </source>
</reference>
<name>A0A4Z0YDE2_9FIRM</name>
<feature type="binding site" evidence="1">
    <location>
        <position position="403"/>
    </location>
    <ligand>
        <name>Mg(2+)</name>
        <dbReference type="ChEBI" id="CHEBI:18420"/>
        <label>1</label>
    </ligand>
</feature>
<comment type="caution">
    <text evidence="2">The sequence shown here is derived from an EMBL/GenBank/DDBJ whole genome shotgun (WGS) entry which is preliminary data.</text>
</comment>
<dbReference type="Gene3D" id="1.10.4080.10">
    <property type="entry name" value="ADP-ribosylation/Crystallin J1"/>
    <property type="match status" value="1"/>
</dbReference>
<dbReference type="GO" id="GO:0046872">
    <property type="term" value="F:metal ion binding"/>
    <property type="evidence" value="ECO:0007669"/>
    <property type="project" value="UniProtKB-KW"/>
</dbReference>
<organism evidence="2 3">
    <name type="scientific">Caproiciproducens galactitolivorans</name>
    <dbReference type="NCBI Taxonomy" id="642589"/>
    <lineage>
        <taxon>Bacteria</taxon>
        <taxon>Bacillati</taxon>
        <taxon>Bacillota</taxon>
        <taxon>Clostridia</taxon>
        <taxon>Eubacteriales</taxon>
        <taxon>Acutalibacteraceae</taxon>
        <taxon>Caproiciproducens</taxon>
    </lineage>
</organism>
<sequence length="467" mass="53195">MKRAYEYNHELISNAVPVVLKEEEQTWENAFDVDEGNWNALKLLWGSHVPGSYAPEIVLLSGIQSMYNMGYDVTEAEKLIPQALEAREKEDKATLYRLTSRVFRLLNEAKPIDGHPYWKKYRIYDNFDKYASAVKFYYYQPHDVRSDEFDKKIFAGWVAQIIGAAVGTAIEGYDSAHIKEAFGEIHDYVRKPSTYNDDITYEVAFLEAFSKKGYQVSSADIAEEWAALIPSGWSAEDIALKNIMLGIYPPESGYRSNPFREWIGAQMRGAICGMCAPADPCRAAELAFRDGVVSHHNNGVLGEIFNAVMCSMAFCEKSMKEIVRKAIDMIPNDSEYYEVVHSAWELCEQSKDYMSAWKVCEKKYMEYNWIHAYPNAAAEVIALYFCNDDFETCLNMISMVGQDVDCNAAQILTLFGISKGLDCIDKKWLDPIQDDLYSYIRGYEKTKISTIARKTADSVRKAHGIEI</sequence>
<dbReference type="EMBL" id="SRMQ01000002">
    <property type="protein sequence ID" value="TGJ77271.1"/>
    <property type="molecule type" value="Genomic_DNA"/>
</dbReference>
<dbReference type="SUPFAM" id="SSF101478">
    <property type="entry name" value="ADP-ribosylglycohydrolase"/>
    <property type="match status" value="1"/>
</dbReference>
<dbReference type="RefSeq" id="WP_135657634.1">
    <property type="nucleotide sequence ID" value="NZ_SRMQ01000002.1"/>
</dbReference>
<dbReference type="PANTHER" id="PTHR16222:SF12">
    <property type="entry name" value="ADP-RIBOSYLGLYCOHYDROLASE-RELATED"/>
    <property type="match status" value="1"/>
</dbReference>
<dbReference type="Proteomes" id="UP000297714">
    <property type="component" value="Unassembled WGS sequence"/>
</dbReference>
<feature type="binding site" evidence="1">
    <location>
        <position position="198"/>
    </location>
    <ligand>
        <name>Mg(2+)</name>
        <dbReference type="ChEBI" id="CHEBI:18420"/>
        <label>1</label>
    </ligand>
</feature>
<feature type="binding site" evidence="1">
    <location>
        <position position="197"/>
    </location>
    <ligand>
        <name>Mg(2+)</name>
        <dbReference type="ChEBI" id="CHEBI:18420"/>
        <label>1</label>
    </ligand>
</feature>
<keyword evidence="1" id="KW-0479">Metal-binding</keyword>
<keyword evidence="2" id="KW-0378">Hydrolase</keyword>
<dbReference type="PANTHER" id="PTHR16222">
    <property type="entry name" value="ADP-RIBOSYLGLYCOHYDROLASE"/>
    <property type="match status" value="1"/>
</dbReference>